<dbReference type="Gene3D" id="1.10.8.1120">
    <property type="entry name" value="Histone RNA hairpin-binding protein RNA-binding domain"/>
    <property type="match status" value="1"/>
</dbReference>
<comment type="similarity">
    <text evidence="1">Belongs to the SLBP family.</text>
</comment>
<feature type="domain" description="Histone RNA hairpin-binding protein RNA-binding" evidence="3">
    <location>
        <begin position="133"/>
        <end position="205"/>
    </location>
</feature>
<dbReference type="AlphaFoldDB" id="B6ABS8"/>
<evidence type="ECO:0000256" key="2">
    <source>
        <dbReference type="ARBA" id="ARBA00022884"/>
    </source>
</evidence>
<dbReference type="PANTHER" id="PTHR17408:SF0">
    <property type="entry name" value="HISTONE RNA HAIRPIN-BINDING PROTEIN"/>
    <property type="match status" value="1"/>
</dbReference>
<sequence>MSLNSRLDKDLSDEESQNLITPEFLNELIVEDYSQVRLGPSVALVMSCITKGFIDDVIQKSYEIALHQGRGQILSDDILLYLKRKYPDSGLAELCELNDISSEGGAIRNIQQFNSDRLRKMAAVRRKMKEVKSKHRIGQRLKQIEIGKNSRGYERYSRAVRHDKRKRHLNSSWHPTTPDVYANISKSCFSGRLREWKLRLHLWGNLSEDEYKAILNDNMELPPLLNSHLDQNINIQNLSNKYFAKSENTSYSELSDFQKDRYEIPAYNTSEMIKYNIPYTLQSSDKSKYSDLQILSTSNDLSNDNIKQSSNNNCSTLSISPIGNSQVSALLRCVRKTSDELKSIEESGIKSNYLSREIVLPYPKDLNSNLKIGESSNKITIFIPETYRGSQIWRSCNFIRQCDMVYWFYKNKNIFENLDIPFDKFVTRYGIKENDLLINNNYTSIDQKNLVFGRSYTDLFRLVNRPDDIKHTSLKPIEFAIFPIKKREYYTDVDFNLCYYPAAAIFWQISKRSKSTMDENEI</sequence>
<proteinExistence type="inferred from homology"/>
<reference evidence="4" key="1">
    <citation type="submission" date="2008-06" db="EMBL/GenBank/DDBJ databases">
        <authorList>
            <person name="Lorenzi H."/>
            <person name="Inman J."/>
            <person name="Miller J."/>
            <person name="Schobel S."/>
            <person name="Amedeo P."/>
            <person name="Caler E.V."/>
            <person name="da Silva J."/>
        </authorList>
    </citation>
    <scope>NUCLEOTIDE SEQUENCE [LARGE SCALE GENOMIC DNA]</scope>
    <source>
        <strain evidence="4">RN66</strain>
    </source>
</reference>
<dbReference type="GO" id="GO:0006398">
    <property type="term" value="P:mRNA 3'-end processing by stem-loop binding and cleavage"/>
    <property type="evidence" value="ECO:0007669"/>
    <property type="project" value="TreeGrafter"/>
</dbReference>
<name>B6ABS8_CRYMR</name>
<dbReference type="InterPro" id="IPR038294">
    <property type="entry name" value="SLBP_RNA_bind_sf"/>
</dbReference>
<dbReference type="SUPFAM" id="SSF47113">
    <property type="entry name" value="Histone-fold"/>
    <property type="match status" value="1"/>
</dbReference>
<dbReference type="InterPro" id="IPR009072">
    <property type="entry name" value="Histone-fold"/>
</dbReference>
<dbReference type="Gene3D" id="1.10.20.10">
    <property type="entry name" value="Histone, subunit A"/>
    <property type="match status" value="1"/>
</dbReference>
<dbReference type="GO" id="GO:0071207">
    <property type="term" value="F:histone pre-mRNA stem-loop binding"/>
    <property type="evidence" value="ECO:0007669"/>
    <property type="project" value="TreeGrafter"/>
</dbReference>
<keyword evidence="2" id="KW-0694">RNA-binding</keyword>
<dbReference type="GO" id="GO:0046982">
    <property type="term" value="F:protein heterodimerization activity"/>
    <property type="evidence" value="ECO:0007669"/>
    <property type="project" value="InterPro"/>
</dbReference>
<evidence type="ECO:0000313" key="5">
    <source>
        <dbReference type="Proteomes" id="UP000001460"/>
    </source>
</evidence>
<dbReference type="OrthoDB" id="265795at2759"/>
<accession>B6ABS8</accession>
<evidence type="ECO:0000313" key="4">
    <source>
        <dbReference type="EMBL" id="EEA05281.1"/>
    </source>
</evidence>
<dbReference type="GO" id="GO:0005737">
    <property type="term" value="C:cytoplasm"/>
    <property type="evidence" value="ECO:0007669"/>
    <property type="project" value="TreeGrafter"/>
</dbReference>
<organism evidence="4 5">
    <name type="scientific">Cryptosporidium muris (strain RN66)</name>
    <dbReference type="NCBI Taxonomy" id="441375"/>
    <lineage>
        <taxon>Eukaryota</taxon>
        <taxon>Sar</taxon>
        <taxon>Alveolata</taxon>
        <taxon>Apicomplexa</taxon>
        <taxon>Conoidasida</taxon>
        <taxon>Coccidia</taxon>
        <taxon>Eucoccidiorida</taxon>
        <taxon>Eimeriorina</taxon>
        <taxon>Cryptosporidiidae</taxon>
        <taxon>Cryptosporidium</taxon>
    </lineage>
</organism>
<dbReference type="VEuPathDB" id="CryptoDB:CMU_022860"/>
<keyword evidence="5" id="KW-1185">Reference proteome</keyword>
<dbReference type="GO" id="GO:0003729">
    <property type="term" value="F:mRNA binding"/>
    <property type="evidence" value="ECO:0007669"/>
    <property type="project" value="InterPro"/>
</dbReference>
<dbReference type="GO" id="GO:0071204">
    <property type="term" value="C:histone pre-mRNA 3'end processing complex"/>
    <property type="evidence" value="ECO:0007669"/>
    <property type="project" value="TreeGrafter"/>
</dbReference>
<dbReference type="InterPro" id="IPR029344">
    <property type="entry name" value="SLBP_RNA_bind"/>
</dbReference>
<protein>
    <recommendedName>
        <fullName evidence="3">Histone RNA hairpin-binding protein RNA-binding domain-containing protein</fullName>
    </recommendedName>
</protein>
<dbReference type="GeneID" id="6994905"/>
<dbReference type="eggNOG" id="ENOG502SCVN">
    <property type="taxonomic scope" value="Eukaryota"/>
</dbReference>
<dbReference type="Pfam" id="PF15247">
    <property type="entry name" value="SLBP_RNA_bind"/>
    <property type="match status" value="1"/>
</dbReference>
<dbReference type="PANTHER" id="PTHR17408">
    <property type="entry name" value="HISTONE RNA HAIRPIN-BINDING PROTEIN"/>
    <property type="match status" value="1"/>
</dbReference>
<dbReference type="STRING" id="441375.B6ABS8"/>
<gene>
    <name evidence="4" type="ORF">CMU_022860</name>
</gene>
<evidence type="ECO:0000256" key="1">
    <source>
        <dbReference type="ARBA" id="ARBA00006151"/>
    </source>
</evidence>
<dbReference type="Proteomes" id="UP000001460">
    <property type="component" value="Unassembled WGS sequence"/>
</dbReference>
<dbReference type="EMBL" id="DS989727">
    <property type="protein sequence ID" value="EEA05281.1"/>
    <property type="molecule type" value="Genomic_DNA"/>
</dbReference>
<evidence type="ECO:0000259" key="3">
    <source>
        <dbReference type="Pfam" id="PF15247"/>
    </source>
</evidence>
<dbReference type="GO" id="GO:0051028">
    <property type="term" value="P:mRNA transport"/>
    <property type="evidence" value="ECO:0007669"/>
    <property type="project" value="TreeGrafter"/>
</dbReference>
<dbReference type="RefSeq" id="XP_002139630.1">
    <property type="nucleotide sequence ID" value="XM_002139594.1"/>
</dbReference>
<dbReference type="InterPro" id="IPR026502">
    <property type="entry name" value="SLBP1/SLBP2"/>
</dbReference>